<dbReference type="SMART" id="SM00042">
    <property type="entry name" value="CUB"/>
    <property type="match status" value="3"/>
</dbReference>
<keyword evidence="1" id="KW-1015">Disulfide bond</keyword>
<feature type="transmembrane region" description="Helical" evidence="3">
    <location>
        <begin position="462"/>
        <end position="485"/>
    </location>
</feature>
<organism evidence="5 6">
    <name type="scientific">Octopus vulgaris</name>
    <name type="common">Common octopus</name>
    <dbReference type="NCBI Taxonomy" id="6645"/>
    <lineage>
        <taxon>Eukaryota</taxon>
        <taxon>Metazoa</taxon>
        <taxon>Spiralia</taxon>
        <taxon>Lophotrochozoa</taxon>
        <taxon>Mollusca</taxon>
        <taxon>Cephalopoda</taxon>
        <taxon>Coleoidea</taxon>
        <taxon>Octopodiformes</taxon>
        <taxon>Octopoda</taxon>
        <taxon>Incirrata</taxon>
        <taxon>Octopodidae</taxon>
        <taxon>Octopus</taxon>
    </lineage>
</organism>
<gene>
    <name evidence="5" type="ORF">OCTVUL_1B026051</name>
</gene>
<reference evidence="5" key="1">
    <citation type="submission" date="2023-08" db="EMBL/GenBank/DDBJ databases">
        <authorList>
            <person name="Alioto T."/>
            <person name="Alioto T."/>
            <person name="Gomez Garrido J."/>
        </authorList>
    </citation>
    <scope>NUCLEOTIDE SEQUENCE</scope>
</reference>
<evidence type="ECO:0000256" key="2">
    <source>
        <dbReference type="PROSITE-ProRule" id="PRU00059"/>
    </source>
</evidence>
<protein>
    <submittedName>
        <fullName evidence="5">Dorsal-ventral patterning tolloid 1 isoform X2</fullName>
    </submittedName>
</protein>
<dbReference type="AlphaFoldDB" id="A0AA36F9C5"/>
<feature type="domain" description="CUB" evidence="4">
    <location>
        <begin position="283"/>
        <end position="409"/>
    </location>
</feature>
<comment type="caution">
    <text evidence="2">Lacks conserved residue(s) required for the propagation of feature annotation.</text>
</comment>
<dbReference type="InterPro" id="IPR053207">
    <property type="entry name" value="Non-NMDA_GluR_Accessory"/>
</dbReference>
<dbReference type="PANTHER" id="PTHR47537:SF6">
    <property type="entry name" value="CUB DOMAIN-CONTAINING PROTEIN"/>
    <property type="match status" value="1"/>
</dbReference>
<dbReference type="Gene3D" id="2.60.120.290">
    <property type="entry name" value="Spermadhesin, CUB domain"/>
    <property type="match status" value="3"/>
</dbReference>
<dbReference type="PROSITE" id="PS01180">
    <property type="entry name" value="CUB"/>
    <property type="match status" value="3"/>
</dbReference>
<sequence length="553" mass="62163">MSGFIPKDATHILGTECDVRVVSSKESNGTISSPGYHSNVPANVTCHYYIDGLMDKQNLEKARIKFMDFDIPGSMPYCMLGYLAVNLKGQISSKKYHDKFCGELLPPELTSENPRLVLILNTHGAVRGRGFLARYEFITDYNIPGEAIKDGVCSFLYDSKKTKEGSFNSPRHPGLYFINLDCIYIFRGKRDEKIAISFEVFNLPNNDPLTCKATDYLEIYQQLEGPNNYSVIRRYCGKNNPGPILTEKGVKILFHSDDDGTDMGFRARYKFIRKDEVNKDTDCSNTELVNDRWGGLIQSPEYPLKYKPVTHCEWQIQASSNNSKILLQFTVFKLEGPSSPDQKENNEGCPHAVVRIYSNSHAIKPDQELCGSWKQGYSYVVKSHAIKLSFLSSSRSLGAKGFRLSWTEIRGSGKCDGFKCVNNGYCIAPQLKCNNLPNCGTKDNSDESTEAAQCPATGSIQILHIAVGTSISSFFCIILVICGFYHRKKFGDRKPPEQDHVEISDEDGLVCSQLLISNHNDSIIPSLHQYEPEDCDMLYQLFKKEKLKDVAFS</sequence>
<dbReference type="EMBL" id="OX597823">
    <property type="protein sequence ID" value="CAI9729247.1"/>
    <property type="molecule type" value="Genomic_DNA"/>
</dbReference>
<dbReference type="PANTHER" id="PTHR47537">
    <property type="entry name" value="CUBILIN"/>
    <property type="match status" value="1"/>
</dbReference>
<keyword evidence="3" id="KW-0472">Membrane</keyword>
<evidence type="ECO:0000256" key="3">
    <source>
        <dbReference type="SAM" id="Phobius"/>
    </source>
</evidence>
<evidence type="ECO:0000313" key="6">
    <source>
        <dbReference type="Proteomes" id="UP001162480"/>
    </source>
</evidence>
<evidence type="ECO:0000259" key="4">
    <source>
        <dbReference type="PROSITE" id="PS01180"/>
    </source>
</evidence>
<keyword evidence="3" id="KW-1133">Transmembrane helix</keyword>
<dbReference type="GO" id="GO:0005886">
    <property type="term" value="C:plasma membrane"/>
    <property type="evidence" value="ECO:0007669"/>
    <property type="project" value="TreeGrafter"/>
</dbReference>
<dbReference type="Proteomes" id="UP001162480">
    <property type="component" value="Chromosome 10"/>
</dbReference>
<dbReference type="InterPro" id="IPR036055">
    <property type="entry name" value="LDL_receptor-like_sf"/>
</dbReference>
<feature type="domain" description="CUB" evidence="4">
    <location>
        <begin position="17"/>
        <end position="138"/>
    </location>
</feature>
<dbReference type="SMART" id="SM00192">
    <property type="entry name" value="LDLa"/>
    <property type="match status" value="1"/>
</dbReference>
<proteinExistence type="predicted"/>
<evidence type="ECO:0000256" key="1">
    <source>
        <dbReference type="ARBA" id="ARBA00023157"/>
    </source>
</evidence>
<dbReference type="InterPro" id="IPR035914">
    <property type="entry name" value="Sperma_CUB_dom_sf"/>
</dbReference>
<dbReference type="InterPro" id="IPR002172">
    <property type="entry name" value="LDrepeatLR_classA_rpt"/>
</dbReference>
<feature type="domain" description="CUB" evidence="4">
    <location>
        <begin position="153"/>
        <end position="272"/>
    </location>
</feature>
<dbReference type="SUPFAM" id="SSF49854">
    <property type="entry name" value="Spermadhesin, CUB domain"/>
    <property type="match status" value="3"/>
</dbReference>
<name>A0AA36F9C5_OCTVU</name>
<accession>A0AA36F9C5</accession>
<dbReference type="Gene3D" id="4.10.400.10">
    <property type="entry name" value="Low-density Lipoprotein Receptor"/>
    <property type="match status" value="1"/>
</dbReference>
<keyword evidence="6" id="KW-1185">Reference proteome</keyword>
<keyword evidence="3" id="KW-0812">Transmembrane</keyword>
<evidence type="ECO:0000313" key="5">
    <source>
        <dbReference type="EMBL" id="CAI9729247.1"/>
    </source>
</evidence>
<dbReference type="Pfam" id="PF00431">
    <property type="entry name" value="CUB"/>
    <property type="match status" value="3"/>
</dbReference>
<dbReference type="InterPro" id="IPR000859">
    <property type="entry name" value="CUB_dom"/>
</dbReference>
<dbReference type="CDD" id="cd00041">
    <property type="entry name" value="CUB"/>
    <property type="match status" value="3"/>
</dbReference>